<feature type="domain" description="Metallo-beta-lactamase" evidence="5">
    <location>
        <begin position="23"/>
        <end position="201"/>
    </location>
</feature>
<dbReference type="Gene3D" id="3.60.15.10">
    <property type="entry name" value="Ribonuclease Z/Hydroxyacylglutathione hydrolase-like"/>
    <property type="match status" value="1"/>
</dbReference>
<dbReference type="PANTHER" id="PTHR46233">
    <property type="entry name" value="HYDROXYACYLGLUTATHIONE HYDROLASE GLOC"/>
    <property type="match status" value="1"/>
</dbReference>
<evidence type="ECO:0000256" key="1">
    <source>
        <dbReference type="ARBA" id="ARBA00001947"/>
    </source>
</evidence>
<protein>
    <submittedName>
        <fullName evidence="6">MBL fold metallo-hydrolase</fullName>
    </submittedName>
</protein>
<keyword evidence="2" id="KW-0479">Metal-binding</keyword>
<reference evidence="6 7" key="1">
    <citation type="submission" date="2020-03" db="EMBL/GenBank/DDBJ databases">
        <title>Rubrivivax benzoatilyticus JA2 (sequenced after 10 years sub-culturing).</title>
        <authorList>
            <person name="Gupta D."/>
            <person name="Chintalapati S."/>
            <person name="Chintalapati V.R."/>
        </authorList>
    </citation>
    <scope>NUCLEOTIDE SEQUENCE [LARGE SCALE GENOMIC DNA]</scope>
    <source>
        <strain evidence="6 7">JA2-Mal</strain>
    </source>
</reference>
<accession>A0ABX0HZY7</accession>
<keyword evidence="3" id="KW-0378">Hydrolase</keyword>
<evidence type="ECO:0000256" key="4">
    <source>
        <dbReference type="ARBA" id="ARBA00022833"/>
    </source>
</evidence>
<name>A0ABX0HZY7_9BURK</name>
<dbReference type="InterPro" id="IPR001279">
    <property type="entry name" value="Metallo-B-lactamas"/>
</dbReference>
<dbReference type="InterPro" id="IPR051453">
    <property type="entry name" value="MBL_Glyoxalase_II"/>
</dbReference>
<dbReference type="SMART" id="SM00849">
    <property type="entry name" value="Lactamase_B"/>
    <property type="match status" value="1"/>
</dbReference>
<dbReference type="Proteomes" id="UP000802098">
    <property type="component" value="Unassembled WGS sequence"/>
</dbReference>
<evidence type="ECO:0000256" key="3">
    <source>
        <dbReference type="ARBA" id="ARBA00022801"/>
    </source>
</evidence>
<dbReference type="Pfam" id="PF00753">
    <property type="entry name" value="Lactamase_B"/>
    <property type="match status" value="1"/>
</dbReference>
<evidence type="ECO:0000313" key="7">
    <source>
        <dbReference type="Proteomes" id="UP000802098"/>
    </source>
</evidence>
<dbReference type="RefSeq" id="WP_009857958.1">
    <property type="nucleotide sequence ID" value="NZ_JAAOCD010000009.1"/>
</dbReference>
<dbReference type="EMBL" id="JAAOCD010000009">
    <property type="protein sequence ID" value="NHK99901.1"/>
    <property type="molecule type" value="Genomic_DNA"/>
</dbReference>
<dbReference type="InterPro" id="IPR036866">
    <property type="entry name" value="RibonucZ/Hydroxyglut_hydro"/>
</dbReference>
<dbReference type="CDD" id="cd06262">
    <property type="entry name" value="metallo-hydrolase-like_MBL-fold"/>
    <property type="match status" value="1"/>
</dbReference>
<evidence type="ECO:0000313" key="6">
    <source>
        <dbReference type="EMBL" id="NHK99901.1"/>
    </source>
</evidence>
<keyword evidence="7" id="KW-1185">Reference proteome</keyword>
<dbReference type="PANTHER" id="PTHR46233:SF3">
    <property type="entry name" value="HYDROXYACYLGLUTATHIONE HYDROLASE GLOC"/>
    <property type="match status" value="1"/>
</dbReference>
<comment type="caution">
    <text evidence="6">The sequence shown here is derived from an EMBL/GenBank/DDBJ whole genome shotgun (WGS) entry which is preliminary data.</text>
</comment>
<gene>
    <name evidence="6" type="ORF">G7087_16075</name>
</gene>
<organism evidence="6 7">
    <name type="scientific">Rubrivivax benzoatilyticus</name>
    <dbReference type="NCBI Taxonomy" id="316997"/>
    <lineage>
        <taxon>Bacteria</taxon>
        <taxon>Pseudomonadati</taxon>
        <taxon>Pseudomonadota</taxon>
        <taxon>Betaproteobacteria</taxon>
        <taxon>Burkholderiales</taxon>
        <taxon>Sphaerotilaceae</taxon>
        <taxon>Rubrivivax</taxon>
    </lineage>
</organism>
<evidence type="ECO:0000256" key="2">
    <source>
        <dbReference type="ARBA" id="ARBA00022723"/>
    </source>
</evidence>
<keyword evidence="4" id="KW-0862">Zinc</keyword>
<dbReference type="SUPFAM" id="SSF56281">
    <property type="entry name" value="Metallo-hydrolase/oxidoreductase"/>
    <property type="match status" value="1"/>
</dbReference>
<evidence type="ECO:0000259" key="5">
    <source>
        <dbReference type="SMART" id="SM00849"/>
    </source>
</evidence>
<proteinExistence type="predicted"/>
<sequence>MSIAVAVAGSAGRVWTLANGVFPSNCYLHATDVPGECILVDPGLDAERIEQALSALALTPRAVVCTHGHFDHAGSAAHFQERHGCPVYLHERDLRTLGASNFLLMAFRIPARVRQPRPERVDDGTPALDIGGLAVRWHPVPGHTPGSCAIEIGKALFTGDTLYARGVGLAGLPGEDATQLRRSVRSILDGFDDDTLILPGHGESATLGWIRDHNDALRGFLEPAPCTPASSS</sequence>
<comment type="cofactor">
    <cofactor evidence="1">
        <name>Zn(2+)</name>
        <dbReference type="ChEBI" id="CHEBI:29105"/>
    </cofactor>
</comment>